<dbReference type="GO" id="GO:0016829">
    <property type="term" value="F:lyase activity"/>
    <property type="evidence" value="ECO:0007669"/>
    <property type="project" value="InterPro"/>
</dbReference>
<dbReference type="AlphaFoldDB" id="A0A9W6L024"/>
<name>A0A9W6L024_9PSEU</name>
<evidence type="ECO:0000259" key="2">
    <source>
        <dbReference type="Pfam" id="PF03972"/>
    </source>
</evidence>
<evidence type="ECO:0000259" key="3">
    <source>
        <dbReference type="Pfam" id="PF19305"/>
    </source>
</evidence>
<dbReference type="PANTHER" id="PTHR16943">
    <property type="entry name" value="2-METHYLCITRATE DEHYDRATASE-RELATED"/>
    <property type="match status" value="1"/>
</dbReference>
<protein>
    <submittedName>
        <fullName evidence="4">MmgE/Prp family protein</fullName>
    </submittedName>
</protein>
<dbReference type="InterPro" id="IPR005656">
    <property type="entry name" value="MmgE_PrpD"/>
</dbReference>
<dbReference type="Gene3D" id="3.30.1330.120">
    <property type="entry name" value="2-methylcitrate dehydratase PrpD"/>
    <property type="match status" value="1"/>
</dbReference>
<proteinExistence type="inferred from homology"/>
<dbReference type="Pfam" id="PF19305">
    <property type="entry name" value="MmgE_PrpD_C"/>
    <property type="match status" value="1"/>
</dbReference>
<reference evidence="4" key="2">
    <citation type="submission" date="2023-01" db="EMBL/GenBank/DDBJ databases">
        <authorList>
            <person name="Sun Q."/>
            <person name="Evtushenko L."/>
        </authorList>
    </citation>
    <scope>NUCLEOTIDE SEQUENCE</scope>
    <source>
        <strain evidence="4">VKM Ac-1069</strain>
    </source>
</reference>
<dbReference type="InterPro" id="IPR042188">
    <property type="entry name" value="MmgE/PrpD_sf_2"/>
</dbReference>
<dbReference type="PANTHER" id="PTHR16943:SF8">
    <property type="entry name" value="2-METHYLCITRATE DEHYDRATASE"/>
    <property type="match status" value="1"/>
</dbReference>
<gene>
    <name evidence="4" type="ORF">GCM10017577_07900</name>
</gene>
<dbReference type="InterPro" id="IPR036148">
    <property type="entry name" value="MmgE/PrpD_sf"/>
</dbReference>
<dbReference type="EMBL" id="BSFQ01000002">
    <property type="protein sequence ID" value="GLL09650.1"/>
    <property type="molecule type" value="Genomic_DNA"/>
</dbReference>
<evidence type="ECO:0000256" key="1">
    <source>
        <dbReference type="ARBA" id="ARBA00006174"/>
    </source>
</evidence>
<comment type="similarity">
    <text evidence="1">Belongs to the PrpD family.</text>
</comment>
<dbReference type="RefSeq" id="WP_051736676.1">
    <property type="nucleotide sequence ID" value="NZ_BAAAUZ010000013.1"/>
</dbReference>
<dbReference type="Pfam" id="PF03972">
    <property type="entry name" value="MmgE_PrpD_N"/>
    <property type="match status" value="1"/>
</dbReference>
<reference evidence="4" key="1">
    <citation type="journal article" date="2014" name="Int. J. Syst. Evol. Microbiol.">
        <title>Complete genome sequence of Corynebacterium casei LMG S-19264T (=DSM 44701T), isolated from a smear-ripened cheese.</title>
        <authorList>
            <consortium name="US DOE Joint Genome Institute (JGI-PGF)"/>
            <person name="Walter F."/>
            <person name="Albersmeier A."/>
            <person name="Kalinowski J."/>
            <person name="Ruckert C."/>
        </authorList>
    </citation>
    <scope>NUCLEOTIDE SEQUENCE</scope>
    <source>
        <strain evidence="4">VKM Ac-1069</strain>
    </source>
</reference>
<evidence type="ECO:0000313" key="4">
    <source>
        <dbReference type="EMBL" id="GLL09650.1"/>
    </source>
</evidence>
<keyword evidence="5" id="KW-1185">Reference proteome</keyword>
<comment type="caution">
    <text evidence="4">The sequence shown here is derived from an EMBL/GenBank/DDBJ whole genome shotgun (WGS) entry which is preliminary data.</text>
</comment>
<sequence>MTRTTAEILVDGVLDLPENLPERVEEAARLHLLDALGVGLAASRLGPASGLLGVARPDGPCTVLGAATGTTPADAALVNGTLVHSLEYDDTHTGAVMHGSSVLAPAVLAAAEAGKAAAPEVVRAFVAGWEVLVRLGLAAPSGFQRAGFQGTSVAGPVAGAVAVGLLAGLDREGLLDAVAVAASFSAGNFTFLSRGASSKAAQAGIAAQAAISAMQLVQGGITGARDVFEGDRGFFGLYADDPSAADRLRHLSGDLGSRWYLTDAAFKGVPCCHFLHPFVEAVAALGLPDGGCRRIHRILCRVPQGQETVIALPWAAKQTPGQADEARWSLPYVVALQAVRGRVLLSDFVGPPDAEVLAVAARVDWEIWPDSGYPALFPAEIEVEWTDGSVRTVTIDDVDGGVGRPWAADRVIEKFLGNCEAAGLPASWSVGFAAEVKDAGLPDLGSLRSLVSEAG</sequence>
<accession>A0A9W6L024</accession>
<feature type="domain" description="MmgE/PrpD N-terminal" evidence="2">
    <location>
        <begin position="18"/>
        <end position="242"/>
    </location>
</feature>
<feature type="domain" description="MmgE/PrpD C-terminal" evidence="3">
    <location>
        <begin position="270"/>
        <end position="420"/>
    </location>
</feature>
<dbReference type="SUPFAM" id="SSF103378">
    <property type="entry name" value="2-methylcitrate dehydratase PrpD"/>
    <property type="match status" value="1"/>
</dbReference>
<dbReference type="InterPro" id="IPR045337">
    <property type="entry name" value="MmgE_PrpD_C"/>
</dbReference>
<dbReference type="Gene3D" id="1.10.4100.10">
    <property type="entry name" value="2-methylcitrate dehydratase PrpD"/>
    <property type="match status" value="1"/>
</dbReference>
<dbReference type="InterPro" id="IPR045336">
    <property type="entry name" value="MmgE_PrpD_N"/>
</dbReference>
<organism evidence="4 5">
    <name type="scientific">Pseudonocardia halophobica</name>
    <dbReference type="NCBI Taxonomy" id="29401"/>
    <lineage>
        <taxon>Bacteria</taxon>
        <taxon>Bacillati</taxon>
        <taxon>Actinomycetota</taxon>
        <taxon>Actinomycetes</taxon>
        <taxon>Pseudonocardiales</taxon>
        <taxon>Pseudonocardiaceae</taxon>
        <taxon>Pseudonocardia</taxon>
    </lineage>
</organism>
<evidence type="ECO:0000313" key="5">
    <source>
        <dbReference type="Proteomes" id="UP001143463"/>
    </source>
</evidence>
<dbReference type="InterPro" id="IPR042183">
    <property type="entry name" value="MmgE/PrpD_sf_1"/>
</dbReference>
<dbReference type="Proteomes" id="UP001143463">
    <property type="component" value="Unassembled WGS sequence"/>
</dbReference>